<accession>A0A0G4ME26</accession>
<dbReference type="Proteomes" id="UP000044602">
    <property type="component" value="Unassembled WGS sequence"/>
</dbReference>
<keyword evidence="2" id="KW-1185">Reference proteome</keyword>
<organism evidence="1 2">
    <name type="scientific">Verticillium longisporum</name>
    <name type="common">Verticillium dahliae var. longisporum</name>
    <dbReference type="NCBI Taxonomy" id="100787"/>
    <lineage>
        <taxon>Eukaryota</taxon>
        <taxon>Fungi</taxon>
        <taxon>Dikarya</taxon>
        <taxon>Ascomycota</taxon>
        <taxon>Pezizomycotina</taxon>
        <taxon>Sordariomycetes</taxon>
        <taxon>Hypocreomycetidae</taxon>
        <taxon>Glomerellales</taxon>
        <taxon>Plectosphaerellaceae</taxon>
        <taxon>Verticillium</taxon>
    </lineage>
</organism>
<protein>
    <submittedName>
        <fullName evidence="1">Uncharacterized protein</fullName>
    </submittedName>
</protein>
<reference evidence="1 2" key="1">
    <citation type="submission" date="2015-05" db="EMBL/GenBank/DDBJ databases">
        <authorList>
            <person name="Wang D.B."/>
            <person name="Wang M."/>
        </authorList>
    </citation>
    <scope>NUCLEOTIDE SEQUENCE [LARGE SCALE GENOMIC DNA]</scope>
    <source>
        <strain evidence="1">VL1</strain>
    </source>
</reference>
<sequence>MCRAVHVRPGSEDILVPVNAAWKRLIRKISARAVPRVKMHNVKGRGLVLGRLGRLALHSSLGKHAGDERAIEEVQSWQEEGWIEDVQGCKEGSDGGREARKGVRWGGVGAGCWGWDGGYRVEQRVLCKSKRVLSVLLRLVEVVEEDAAHTAALAPVLVVEVFVTPFLEARVVVLVVVVTRLLERLVEVHGVLVEQVRRRQVAAATEPPCMSRTVGVRRLKVSVVQVDRRRHGVLGVQHHAETSREEGERVNVLVEVHVLVVGAHLGDSGLGEGTVDNTDADTTLLKDVSVLENAGDAAATLGALPLVPSELGAVELLQLPHNLVLLLFDELLHSQAHRGVAGDARLLLGQGIALGKGRAVELVGFLNSLG</sequence>
<name>A0A0G4ME26_VERLO</name>
<evidence type="ECO:0000313" key="1">
    <source>
        <dbReference type="EMBL" id="CRK32563.1"/>
    </source>
</evidence>
<proteinExistence type="predicted"/>
<evidence type="ECO:0000313" key="2">
    <source>
        <dbReference type="Proteomes" id="UP000044602"/>
    </source>
</evidence>
<dbReference type="AlphaFoldDB" id="A0A0G4ME26"/>
<gene>
    <name evidence="1" type="ORF">BN1708_005818</name>
</gene>
<dbReference type="EMBL" id="CVQH01022194">
    <property type="protein sequence ID" value="CRK32563.1"/>
    <property type="molecule type" value="Genomic_DNA"/>
</dbReference>